<feature type="region of interest" description="Disordered" evidence="1">
    <location>
        <begin position="286"/>
        <end position="310"/>
    </location>
</feature>
<comment type="caution">
    <text evidence="4">The sequence shown here is derived from an EMBL/GenBank/DDBJ whole genome shotgun (WGS) entry which is preliminary data.</text>
</comment>
<feature type="chain" id="PRO_5045576777" evidence="2">
    <location>
        <begin position="27"/>
        <end position="4467"/>
    </location>
</feature>
<evidence type="ECO:0000313" key="4">
    <source>
        <dbReference type="EMBL" id="MFD2907881.1"/>
    </source>
</evidence>
<evidence type="ECO:0000259" key="3">
    <source>
        <dbReference type="Pfam" id="PF19081"/>
    </source>
</evidence>
<dbReference type="EMBL" id="JBHUOL010000008">
    <property type="protein sequence ID" value="MFD2907881.1"/>
    <property type="molecule type" value="Genomic_DNA"/>
</dbReference>
<accession>A0ABW5Z6Y4</accession>
<dbReference type="Pfam" id="PF19081">
    <property type="entry name" value="Ig_7"/>
    <property type="match status" value="2"/>
</dbReference>
<feature type="region of interest" description="Disordered" evidence="1">
    <location>
        <begin position="439"/>
        <end position="458"/>
    </location>
</feature>
<feature type="signal peptide" evidence="2">
    <location>
        <begin position="1"/>
        <end position="26"/>
    </location>
</feature>
<feature type="domain" description="Ig-like" evidence="3">
    <location>
        <begin position="868"/>
        <end position="944"/>
    </location>
</feature>
<evidence type="ECO:0000256" key="1">
    <source>
        <dbReference type="SAM" id="MobiDB-lite"/>
    </source>
</evidence>
<dbReference type="Proteomes" id="UP001597549">
    <property type="component" value="Unassembled WGS sequence"/>
</dbReference>
<protein>
    <submittedName>
        <fullName evidence="4">Beta strand repeat-containing protein</fullName>
    </submittedName>
</protein>
<keyword evidence="5" id="KW-1185">Reference proteome</keyword>
<dbReference type="RefSeq" id="WP_379804687.1">
    <property type="nucleotide sequence ID" value="NZ_JBHUOL010000008.1"/>
</dbReference>
<feature type="domain" description="Ig-like" evidence="3">
    <location>
        <begin position="946"/>
        <end position="1026"/>
    </location>
</feature>
<dbReference type="InterPro" id="IPR044023">
    <property type="entry name" value="Ig_7"/>
</dbReference>
<sequence>MKNFTYVKNLFFIFLTFFIFAYTAEAQVCGTPGLDGPATVSSSINTYYPVAGDITLNTGAQSILLGAVAPADLYGNNFGTIQISTGDLLLIIQIQDAQINYANSPVYGSGLETTGADGLGGTGFTDGGSTGVFEYVIATNNVPLAGGNLTFKGAGAGGGVINSFYNATSTATRGKRTFQIIRVPQYSNLTLTTDITTPPFNGTTGGVIAFNVSGTFNFNGKTINGSARGFRGGYSPIADSDKNNSTIYVGLSSSTAISGKGEGIAGTPRYMWDGYNQVDNVIEGLPGGSAGRGAPGNAGGGGNDHNAGGGGGGNGGFGGLGGKGWQGALGNISPLTGGGRPGYKSYLSANPSLDRLFLGGGGGAGDANNATSGVKGGVGGAIILINAGNTVGTGYIYANGGAGAPGAFSGSADGAGGGGAGGTVLLNISNPSTGSITIQAKGGKGGNTETSTAHGPGGGGGGGIIRHNLLTGVTISASAIKGIAGKINNGAGDSHGALDGQDGYIASFGVEEQLPPYLQVNANCLPSLDVKVKSLYNAVCNVIEGTVSYEIEIKNTGSGNAAGVALNFAFPTGIVFSAATATYSFEATGPAGLLTNTSAASSPIFGGFNIAQNGVVTITLIGKIQTINPGIYSASAQALYLDPKRTDADSNRKVTAFTNSFNSANTFYQTEVGSKVPGMNFNGAGLTVDDIEILKLPTDPRVDVIQPDCTLPTGTLNVINPANGAGISYTLIGVNPVGAPISNSTGIFSGLVPGSYDVTTTNGAGCTSIPSNIVINAVAATPVTTSVSICVGETGYLTAVTTECLNGSVNWYNAADVYLGTGASFNPVGVAGSGLLNTNTPGTTTFYASCSSDPRCKAATNFIINPKPTISVIAGAVCGPGEVTLSATASDGIISWYANATDGAPLRTGVSFTTPVLSVSKTYYVEVIANGCSSGRVPVIATVKKVPTITSTTPGSRCGSGTVTLQATASAGTVNWYSSVQGGSPLFAGLTFTTPVINVTTTYYVDAILDGCASGSRVAVAATVNPKPAVPTIGTITQPSCSTATGSFTITNYNTANTYTFSPAGPTVNSSGVVTASPGTYTITSSAGGCSDSLSNIVIDTQPATPKPPLVGTITQPTCNVTSGSVFLSALPSGNWTITRNPGAVTTTGNTTIATISGLPAGTFRFTITNASGCTSVVSANVRISPVPTPLATPTVRVIQQPTCAVATGSVTLSALPSRNWTITIYPGGETIAGNTASTTISGLATGSYTFTVTNDSGCISAQTDSVVIDAQPATPSTPTVGTITQPNCAVATGSVELTGLPAGAWTINPGNISGNTATTVISGLTAGSYSYTVTNAVGCISVESVNILINAQPATPAVPVLSAVTQPTCVVATGSFTITNYNASNTYTFLPAGPTVSSTGVVTATAGTYTVTSSANGCTSVASASVVINAQPATPAVPVLSTVTQPTCVVATGSFTITNYNASNTYTFLPAGPTVSATGVVTATAGTYTVTSSANGCTSAASASVVINAQPATPAVPVLSAVTQPTCAVATGSFTITNYNASNTYTFLPAGPTVSASGVVTATAGTYTVTSSANGCTSAVSTSAIVNAQPATPVVPVLSAVTQPTCAVATGSFTITNYNASNNYTFSPAGPTVSASGVVTATAGTYTVTSSANGCTSAVSTSVIVNTQPATPAVPILSAVTQPTCALATGSFTISNYNALNTYTFSPAGTTVSATGVVTATAGTYTVTSRANGCTSAVSTSVTVNAQPATPAVPVLSAVTQPTCAVATGSFTITNYNASNTYTFLPAGPTVSASGVVTAIAGTYTVTSSANGCTSVESANVVINSQPATPNTPTVGTITQPTCAVATGSFTIINYNTSNTYTFSPAGPTVSTTGVVTATAGTYTVTSSANGCTSAVSTSVTVNAQPATPVVPILSTVTQPTCALATGSFTITNYNASNTYTFSPAGPTVSTTGVVKATAGTYTVTSSANGCTSAVSTSVIVNAQPATAAVPLLSAVTQPTCAVATGSFTITNYNTSNTYTFSPAGPAVSATGVVTATAGTYTVTSSANGCTSAVSTSVTVNAQPATPAVPVLSPVTQPTCTLATGSFTITNYNTSNTYTFSPAGPTVSTTGVVTATAGTYTVTSSANGCTSAVSTSVTVNAQPVTPAVPVLSAVTQPSCALATGSFTITNYNASNTYTFLPAGPTVSAAGVVTATAGTYTVTSSANGCTSAVSTSVTVNAQPVTPAVPVLSAVTQPTCALATGSFTITNYNASNTYTFSPAGPTVSTTGVVPATAGTYTVTSSANGCISVESANVVINAQPATPAVPLLSAVTQPTCAVATGSFTITNYNTSNTYTFSPAGPAVSATGVVTATAGTYTVTSSANGCISSVSTSVTVNAQPATPAVPVLSAVTQPTCALATGSFTITNYNTSNTYTFSPAGPTVSATGVVTATAGTYTVTSSANGCTSVVSTSVTVNSQPATPAVPVLSAVTQPTCALAIGSFTITNYNASNTYTFSQAGPTISTTGVVTATAGTYTVTSSANGCISAASTSVTVDDQPATPAVPVVTAVTQPTCALATGSFTITNYNASNTYTFLPAGPTVSATGVVTATAGTYTVTSSANGCTSATSASVVINAQPATPAVPVLTTVTQPTCAVATGSFTITNYNASNNYTFLPAGPTVSATGIVTATAGTYTVTSSANGCTTVESANVVINAQPATPAVPLLSKVTQPSCALATGSFTITNYNTSNTYTFLPAGPTVSTTGVVTATAGSYTVTSSANGCSSVATVNIVIDAQPATPNTPTVGTITQPTCAVATGSIELTGLPLGAWTINPGNISGNTATTVISGLTAGSYSYTVTNAVGCSSVATINIVIDAQPATPNTPTVGTIIQPTCAVATGSIELTGLPSGAWTINPGNISGNTATTIISGLTAGSYSYTVTNAVGCSSVATINILIDAQPATPNTPTVGTITQPTCAVATGSVELTGLPAEDWTITIYPEESIITGTGTTTIVSGLISGSYNFTVTNSVGCSSVFSANAVINVQIATPSAPAVGTITQPTCAVATGSVELTGLPAGDWTISPGNISGNTATTVISGLTAGSYSYTVTNAVGCVSNAAVTVIIDAQPATPNTPTVGTITQPTCAVATGSVELTGLPSGDWTINPGNISGNTATTIISGLTAGSYSYTVTNAVGCTSVATINIVIDAQPATPSTPTVGTITQPTCAVSTGSVELTGLPAGDWTINPGNISGNTATTVISGLTGGSYSYTVTNAVGCVSNAAVTVVIDAQPATPNTPTVGTITQPICAVATGSVELTGLPSGAWTINPGNISGNTATTVISGLTAGSYTYTVTNSVGCTSVATINIVIDAQPATPSTPTVGTITQPTCAVATGSIELTGLPSGDWTINPGNISGNTATTVISGLTAGSYSYTVTNTVGCTSVATINIVIGNLICANDDTIASTGGSVLTNDTLNGNPVTTTNTDVTPVTEGPLAIDADGNLTVTPNTPSGTYTITYTICEVGANPANCDTAIATVVINNTIVANDDTIASTGGSVITNDTLNGNPVTTTNTDVTPVTDGPLTIDADGNLTVTPNTPSGTYTITYTICEVGANPANCDTAIATVVVTNTIFANDDTIASTGGSVITNDTLNGNPVTTTNTDVTPVTDGPLAIDADGNLTVTPNTPSGTYTITYTICEVGANPANCDTAIATVVINNTIVANDDTIASTGGSVLTNDTLNGTPVTTTNTDVTPVTDGPLTIDANGNLTVTPNTPSGTYTITYTICEVGANPANCDTAIATVVVTNTIVANDDTIASTGGSVLTNDTLNGTPVTTANTDVTPVTDGPLAIDADGNLTVTPNTPSGTYTITYTICEVGANPANCDTAIATVVVTNTIVANDDTIASTGGSVLTNDTLNGNPVTTTNTDVTPVTEGPLAIDADGNLTVTPNTPSGTYTITYTICEVGANPANCDTAIATVVVTNTIVANDDTIASTGGSVITNDTLNGTPVTTTNTDVTPVTQGPLAIDADGNLTVTPNTPSGTYTITYTICEVGANPANCDTAIATVVVNNTIVANDDTIASTGGSVITNDTLNGNPVTTTNTDVTPVTDGPLTIDADGILTVTPNTPSGTYTITYTICEVGANPANCDTAIATVVVNNTIVANDDTIASTGGSVLTNDTLNGNPVTTTNTDVTPVTDGPLTIDADGILTVTPNTPSGTYTITYTICEVGANPANCDTAIATVVINNTIVANDDTIASTGGSVLTNDTLNGTPVTTTNTDVTPVTDGPLAIDAEGILTVTPNTPSGTYTITYTICEVGAVPANCDTATAIVVVFNELIAVDDDYTSAPIISGNDTPSVVTNDTLNGTPVVIGNNPGEVTLTGVDVPTGLTLNPTGTITVGIDTPSGTYIVVYEICEVGAVPANCETGIVTIVVSNEIIANNDAPQVVEINVTGPVFAGNVLGNDTLNGVLVTTINTDVTPTTQGPLSIDVDGNVTI</sequence>
<reference evidence="5" key="1">
    <citation type="journal article" date="2019" name="Int. J. Syst. Evol. Microbiol.">
        <title>The Global Catalogue of Microorganisms (GCM) 10K type strain sequencing project: providing services to taxonomists for standard genome sequencing and annotation.</title>
        <authorList>
            <consortium name="The Broad Institute Genomics Platform"/>
            <consortium name="The Broad Institute Genome Sequencing Center for Infectious Disease"/>
            <person name="Wu L."/>
            <person name="Ma J."/>
        </authorList>
    </citation>
    <scope>NUCLEOTIDE SEQUENCE [LARGE SCALE GENOMIC DNA]</scope>
    <source>
        <strain evidence="5">KCTC 52644</strain>
    </source>
</reference>
<evidence type="ECO:0000256" key="2">
    <source>
        <dbReference type="SAM" id="SignalP"/>
    </source>
</evidence>
<name>A0ABW5Z6Y4_9FLAO</name>
<gene>
    <name evidence="4" type="ORF">ACFSX9_03940</name>
</gene>
<organism evidence="4 5">
    <name type="scientific">Flavobacterium ardleyense</name>
    <dbReference type="NCBI Taxonomy" id="2038737"/>
    <lineage>
        <taxon>Bacteria</taxon>
        <taxon>Pseudomonadati</taxon>
        <taxon>Bacteroidota</taxon>
        <taxon>Flavobacteriia</taxon>
        <taxon>Flavobacteriales</taxon>
        <taxon>Flavobacteriaceae</taxon>
        <taxon>Flavobacterium</taxon>
    </lineage>
</organism>
<proteinExistence type="predicted"/>
<keyword evidence="2" id="KW-0732">Signal</keyword>
<feature type="non-terminal residue" evidence="4">
    <location>
        <position position="4467"/>
    </location>
</feature>
<evidence type="ECO:0000313" key="5">
    <source>
        <dbReference type="Proteomes" id="UP001597549"/>
    </source>
</evidence>